<feature type="region of interest" description="Disordered" evidence="5">
    <location>
        <begin position="733"/>
        <end position="776"/>
    </location>
</feature>
<keyword evidence="6" id="KW-0472">Membrane</keyword>
<evidence type="ECO:0000313" key="10">
    <source>
        <dbReference type="Proteomes" id="UP000035017"/>
    </source>
</evidence>
<evidence type="ECO:0000256" key="6">
    <source>
        <dbReference type="SAM" id="Phobius"/>
    </source>
</evidence>
<evidence type="ECO:0000256" key="1">
    <source>
        <dbReference type="ARBA" id="ARBA00004370"/>
    </source>
</evidence>
<keyword evidence="6" id="KW-1133">Transmembrane helix</keyword>
<feature type="compositionally biased region" description="Low complexity" evidence="5">
    <location>
        <begin position="734"/>
        <end position="750"/>
    </location>
</feature>
<sequence>MFSIRNILVSAFLIVSILLCGLVGSSTYSAFSQYQVSRSVNELANLDRALFNTLLNFRSERGDSASALTMSRSAGAASYESVQKARAKVDAALSQTTGDSDRVITPEISSTMTAMRSVYSRLQEQRKKIDQAVTLELDQREKGMDKVILDLGNEFLNLLEATSLAIESEMRSLDPSSVALIQIRSQAWAARALGGSGAVVVNGVVSANRGLNAAEVSSIIANDAGVEFAWKSVRVLVNHPQIAQSLKDELTKADNSYFKGDFATWRSGILAKLKAGESAGVTIDEWRPKITAALGTIASVASLAMDELNRVATAQEAAYLQSLIFYSVLLVIAMAIGIAGIFIVVTRVTRPISSLTSCMGKLADGDLTVAIDGASRQDEIGGMARSVEVFRESAIRNKQLEADAEVNRKRSEEERVTMQRQAEEEAEARLVQATNTFAASMKRLAAGDMLCELNEPLASQFEMLRGDFNSSVRQLRETLASVGVSVSTVTGGSHEISSASDDLAKRTEQQAASLEETAAALEQITSNVTATSKRSTEARSVVRNAREKASSSSDVVRNAVAAMERIEHSSKQIGQIIGVIDEIAFQTNLLALNAGVEAARAGEAGKGFAVVAQEVRELAQRSAKAAKEIKELISNSAVAVGEGVRLVNDTGTGLGEIAELVQSVNVHMEAIATAAHEQSVGLAEVNTAVNHMDQATQRNAAMVEEMNAAGASLAQESANLNGLLSHFQLGQPGRAQPVATAPRAASARPASPRPAPRSVPMSHGNAALATKEWEEF</sequence>
<dbReference type="Gene3D" id="1.10.287.950">
    <property type="entry name" value="Methyl-accepting chemotaxis protein"/>
    <property type="match status" value="1"/>
</dbReference>
<dbReference type="Gene3D" id="1.10.8.500">
    <property type="entry name" value="HAMP domain in histidine kinase"/>
    <property type="match status" value="1"/>
</dbReference>
<dbReference type="PANTHER" id="PTHR43531">
    <property type="entry name" value="PROTEIN ICFG"/>
    <property type="match status" value="1"/>
</dbReference>
<dbReference type="PANTHER" id="PTHR43531:SF11">
    <property type="entry name" value="METHYL-ACCEPTING CHEMOTAXIS PROTEIN 3"/>
    <property type="match status" value="1"/>
</dbReference>
<organism evidence="9 10">
    <name type="scientific">Agrobacterium tumefaciens</name>
    <dbReference type="NCBI Taxonomy" id="358"/>
    <lineage>
        <taxon>Bacteria</taxon>
        <taxon>Pseudomonadati</taxon>
        <taxon>Pseudomonadota</taxon>
        <taxon>Alphaproteobacteria</taxon>
        <taxon>Hyphomicrobiales</taxon>
        <taxon>Rhizobiaceae</taxon>
        <taxon>Rhizobium/Agrobacterium group</taxon>
        <taxon>Agrobacterium</taxon>
        <taxon>Agrobacterium tumefaciens complex</taxon>
    </lineage>
</organism>
<evidence type="ECO:0000256" key="5">
    <source>
        <dbReference type="SAM" id="MobiDB-lite"/>
    </source>
</evidence>
<feature type="domain" description="HAMP" evidence="8">
    <location>
        <begin position="428"/>
        <end position="480"/>
    </location>
</feature>
<feature type="domain" description="Methyl-accepting transducer" evidence="7">
    <location>
        <begin position="485"/>
        <end position="714"/>
    </location>
</feature>
<evidence type="ECO:0000259" key="7">
    <source>
        <dbReference type="PROSITE" id="PS50111"/>
    </source>
</evidence>
<dbReference type="GO" id="GO:0007165">
    <property type="term" value="P:signal transduction"/>
    <property type="evidence" value="ECO:0007669"/>
    <property type="project" value="UniProtKB-KW"/>
</dbReference>
<dbReference type="EMBL" id="JXQV01000009">
    <property type="protein sequence ID" value="KIQ02684.1"/>
    <property type="molecule type" value="Genomic_DNA"/>
</dbReference>
<dbReference type="GO" id="GO:0004888">
    <property type="term" value="F:transmembrane signaling receptor activity"/>
    <property type="evidence" value="ECO:0007669"/>
    <property type="project" value="TreeGrafter"/>
</dbReference>
<evidence type="ECO:0000256" key="4">
    <source>
        <dbReference type="PROSITE-ProRule" id="PRU00284"/>
    </source>
</evidence>
<dbReference type="SUPFAM" id="SSF158472">
    <property type="entry name" value="HAMP domain-like"/>
    <property type="match status" value="1"/>
</dbReference>
<comment type="similarity">
    <text evidence="3">Belongs to the methyl-accepting chemotaxis (MCP) protein family.</text>
</comment>
<dbReference type="Pfam" id="PF00015">
    <property type="entry name" value="MCPsignal"/>
    <property type="match status" value="1"/>
</dbReference>
<feature type="domain" description="HAMP" evidence="8">
    <location>
        <begin position="346"/>
        <end position="399"/>
    </location>
</feature>
<evidence type="ECO:0000256" key="3">
    <source>
        <dbReference type="ARBA" id="ARBA00029447"/>
    </source>
</evidence>
<evidence type="ECO:0000313" key="9">
    <source>
        <dbReference type="EMBL" id="KIQ02684.1"/>
    </source>
</evidence>
<dbReference type="GO" id="GO:0006935">
    <property type="term" value="P:chemotaxis"/>
    <property type="evidence" value="ECO:0007669"/>
    <property type="project" value="UniProtKB-KW"/>
</dbReference>
<accession>A0A0D0KW73</accession>
<dbReference type="CDD" id="cd11386">
    <property type="entry name" value="MCP_signal"/>
    <property type="match status" value="1"/>
</dbReference>
<dbReference type="SUPFAM" id="SSF58104">
    <property type="entry name" value="Methyl-accepting chemotaxis protein (MCP) signaling domain"/>
    <property type="match status" value="1"/>
</dbReference>
<name>A0A0D0KW73_AGRTU</name>
<dbReference type="GO" id="GO:0005886">
    <property type="term" value="C:plasma membrane"/>
    <property type="evidence" value="ECO:0007669"/>
    <property type="project" value="TreeGrafter"/>
</dbReference>
<dbReference type="PROSITE" id="PS50111">
    <property type="entry name" value="CHEMOTAXIS_TRANSDUC_2"/>
    <property type="match status" value="1"/>
</dbReference>
<dbReference type="SMART" id="SM00304">
    <property type="entry name" value="HAMP"/>
    <property type="match status" value="2"/>
</dbReference>
<dbReference type="Proteomes" id="UP000035017">
    <property type="component" value="Unassembled WGS sequence"/>
</dbReference>
<dbReference type="InterPro" id="IPR004089">
    <property type="entry name" value="MCPsignal_dom"/>
</dbReference>
<evidence type="ECO:0000259" key="8">
    <source>
        <dbReference type="PROSITE" id="PS50885"/>
    </source>
</evidence>
<protein>
    <submittedName>
        <fullName evidence="9">Chemotaxis protein</fullName>
    </submittedName>
</protein>
<dbReference type="CDD" id="cd06225">
    <property type="entry name" value="HAMP"/>
    <property type="match status" value="1"/>
</dbReference>
<reference evidence="9 10" key="1">
    <citation type="submission" date="2014-12" db="EMBL/GenBank/DDBJ databases">
        <title>16Stimator: statistical estimation of ribosomal gene copy numbers from draft genome assemblies.</title>
        <authorList>
            <person name="Perisin M.A."/>
            <person name="Vetter M."/>
            <person name="Gilbert J.A."/>
            <person name="Bergelson J."/>
        </authorList>
    </citation>
    <scope>NUCLEOTIDE SEQUENCE [LARGE SCALE GENOMIC DNA]</scope>
    <source>
        <strain evidence="9 10">MEJ076</strain>
    </source>
</reference>
<proteinExistence type="inferred from homology"/>
<evidence type="ECO:0000256" key="2">
    <source>
        <dbReference type="ARBA" id="ARBA00022500"/>
    </source>
</evidence>
<feature type="transmembrane region" description="Helical" evidence="6">
    <location>
        <begin position="323"/>
        <end position="345"/>
    </location>
</feature>
<keyword evidence="4" id="KW-0807">Transducer</keyword>
<dbReference type="FunFam" id="1.10.287.950:FF:000001">
    <property type="entry name" value="Methyl-accepting chemotaxis sensory transducer"/>
    <property type="match status" value="1"/>
</dbReference>
<comment type="caution">
    <text evidence="9">The sequence shown here is derived from an EMBL/GenBank/DDBJ whole genome shotgun (WGS) entry which is preliminary data.</text>
</comment>
<dbReference type="SMART" id="SM00283">
    <property type="entry name" value="MA"/>
    <property type="match status" value="1"/>
</dbReference>
<keyword evidence="2" id="KW-0145">Chemotaxis</keyword>
<comment type="subcellular location">
    <subcellularLocation>
        <location evidence="1">Membrane</location>
    </subcellularLocation>
</comment>
<gene>
    <name evidence="9" type="ORF">RU07_08660</name>
</gene>
<dbReference type="InterPro" id="IPR051310">
    <property type="entry name" value="MCP_chemotaxis"/>
</dbReference>
<dbReference type="OrthoDB" id="3378718at2"/>
<keyword evidence="6" id="KW-0812">Transmembrane</keyword>
<dbReference type="AlphaFoldDB" id="A0A0D0KW73"/>
<dbReference type="Pfam" id="PF00672">
    <property type="entry name" value="HAMP"/>
    <property type="match status" value="1"/>
</dbReference>
<dbReference type="InterPro" id="IPR003660">
    <property type="entry name" value="HAMP_dom"/>
</dbReference>
<dbReference type="PROSITE" id="PS50885">
    <property type="entry name" value="HAMP"/>
    <property type="match status" value="2"/>
</dbReference>